<evidence type="ECO:0000256" key="6">
    <source>
        <dbReference type="ARBA" id="ARBA00022692"/>
    </source>
</evidence>
<evidence type="ECO:0000256" key="5">
    <source>
        <dbReference type="ARBA" id="ARBA00022519"/>
    </source>
</evidence>
<protein>
    <submittedName>
        <fullName evidence="12">General secretion pathway protein GspL</fullName>
    </submittedName>
</protein>
<comment type="similarity">
    <text evidence="2">Belongs to the GSP L family.</text>
</comment>
<dbReference type="InterPro" id="IPR007812">
    <property type="entry name" value="T2SS_protein-GspL"/>
</dbReference>
<evidence type="ECO:0000256" key="9">
    <source>
        <dbReference type="ARBA" id="ARBA00023136"/>
    </source>
</evidence>
<keyword evidence="13" id="KW-1185">Reference proteome</keyword>
<proteinExistence type="inferred from homology"/>
<name>A0A2U2I4Y3_9BURK</name>
<evidence type="ECO:0000256" key="8">
    <source>
        <dbReference type="ARBA" id="ARBA00022989"/>
    </source>
</evidence>
<keyword evidence="5" id="KW-0997">Cell inner membrane</keyword>
<comment type="caution">
    <text evidence="12">The sequence shown here is derived from an EMBL/GenBank/DDBJ whole genome shotgun (WGS) entry which is preliminary data.</text>
</comment>
<dbReference type="GO" id="GO:0009276">
    <property type="term" value="C:Gram-negative-bacterium-type cell wall"/>
    <property type="evidence" value="ECO:0007669"/>
    <property type="project" value="InterPro"/>
</dbReference>
<keyword evidence="6" id="KW-0812">Transmembrane</keyword>
<dbReference type="SUPFAM" id="SSF53067">
    <property type="entry name" value="Actin-like ATPase domain"/>
    <property type="match status" value="1"/>
</dbReference>
<evidence type="ECO:0000256" key="7">
    <source>
        <dbReference type="ARBA" id="ARBA00022927"/>
    </source>
</evidence>
<dbReference type="Proteomes" id="UP000241421">
    <property type="component" value="Unassembled WGS sequence"/>
</dbReference>
<organism evidence="12 13">
    <name type="scientific">Massilia glaciei</name>
    <dbReference type="NCBI Taxonomy" id="1524097"/>
    <lineage>
        <taxon>Bacteria</taxon>
        <taxon>Pseudomonadati</taxon>
        <taxon>Pseudomonadota</taxon>
        <taxon>Betaproteobacteria</taxon>
        <taxon>Burkholderiales</taxon>
        <taxon>Oxalobacteraceae</taxon>
        <taxon>Telluria group</taxon>
        <taxon>Massilia</taxon>
    </lineage>
</organism>
<dbReference type="RefSeq" id="WP_106756386.1">
    <property type="nucleotide sequence ID" value="NZ_PXWF02000066.1"/>
</dbReference>
<dbReference type="InterPro" id="IPR025691">
    <property type="entry name" value="GspL_pp_dom"/>
</dbReference>
<keyword evidence="7" id="KW-0653">Protein transport</keyword>
<feature type="domain" description="GspL cytoplasmic actin-ATPase-like" evidence="10">
    <location>
        <begin position="24"/>
        <end position="162"/>
    </location>
</feature>
<dbReference type="AlphaFoldDB" id="A0A2U2I4Y3"/>
<keyword evidence="4" id="KW-1003">Cell membrane</keyword>
<dbReference type="Pfam" id="PF05134">
    <property type="entry name" value="T2SSL"/>
    <property type="match status" value="1"/>
</dbReference>
<dbReference type="GO" id="GO:0015627">
    <property type="term" value="C:type II protein secretion system complex"/>
    <property type="evidence" value="ECO:0007669"/>
    <property type="project" value="InterPro"/>
</dbReference>
<sequence>MTTLYIRHPARAEGEHALARFALVADGGALLQQGEGAIRSLGDLVAASRRVVLLLAAADVTLLHVKAPPLSNARLKSALPALVEEHVLGDPSECVLVAAPSESPDGTRSVAVAQRAWLEPLVKSLLALGARSVAALPFQLCLPLHPGSVAAAIGGGEVTLRHGLYEGLGLALAAPPAVALQTVRALAGDSPLVLTVPHDQLGEYQALALEAGPAITLEGEHWEHWIAGSKSTTLDLVPGLGAAGAKVRDWQRWRWPLRVALLALLVNVVGLNLEWLRLKREADALRLSITQTFTRTYPGQPVQLPLAQMRANVAAAKAGQGQAGPGDMLYLAAALGEAMRNEGGPAVATLDYRAGALTVKAKPESVTAGVGARLAAALAARGLALDEQGPGVWRLSASPAGVPAPGANVIRVPAGSTVTTTTGGQQ</sequence>
<feature type="domain" description="GspL periplasmic" evidence="11">
    <location>
        <begin position="248"/>
        <end position="358"/>
    </location>
</feature>
<evidence type="ECO:0000259" key="10">
    <source>
        <dbReference type="Pfam" id="PF05134"/>
    </source>
</evidence>
<dbReference type="InterPro" id="IPR043129">
    <property type="entry name" value="ATPase_NBD"/>
</dbReference>
<dbReference type="NCBIfam" id="TIGR01709">
    <property type="entry name" value="typeII_sec_gspL"/>
    <property type="match status" value="1"/>
</dbReference>
<dbReference type="InterPro" id="IPR024230">
    <property type="entry name" value="GspL_cyto_dom"/>
</dbReference>
<dbReference type="GO" id="GO:0005886">
    <property type="term" value="C:plasma membrane"/>
    <property type="evidence" value="ECO:0007669"/>
    <property type="project" value="UniProtKB-SubCell"/>
</dbReference>
<keyword evidence="9" id="KW-0472">Membrane</keyword>
<evidence type="ECO:0000259" key="11">
    <source>
        <dbReference type="Pfam" id="PF12693"/>
    </source>
</evidence>
<keyword evidence="8" id="KW-1133">Transmembrane helix</keyword>
<evidence type="ECO:0000313" key="13">
    <source>
        <dbReference type="Proteomes" id="UP000241421"/>
    </source>
</evidence>
<accession>A0A2U2I4Y3</accession>
<comment type="subcellular location">
    <subcellularLocation>
        <location evidence="1">Cell inner membrane</location>
        <topology evidence="1">Single-pass membrane protein</topology>
    </subcellularLocation>
</comment>
<dbReference type="EMBL" id="PXWF02000066">
    <property type="protein sequence ID" value="PWF54816.1"/>
    <property type="molecule type" value="Genomic_DNA"/>
</dbReference>
<reference evidence="12 13" key="1">
    <citation type="submission" date="2018-04" db="EMBL/GenBank/DDBJ databases">
        <title>Massilia violaceinigra sp. nov., a novel purple-pigmented bacterium isolated from Tianshan glacier, Xinjiang, China.</title>
        <authorList>
            <person name="Wang H."/>
        </authorList>
    </citation>
    <scope>NUCLEOTIDE SEQUENCE [LARGE SCALE GENOMIC DNA]</scope>
    <source>
        <strain evidence="12 13">B448-2</strain>
    </source>
</reference>
<evidence type="ECO:0000256" key="1">
    <source>
        <dbReference type="ARBA" id="ARBA00004377"/>
    </source>
</evidence>
<evidence type="ECO:0000256" key="3">
    <source>
        <dbReference type="ARBA" id="ARBA00022448"/>
    </source>
</evidence>
<gene>
    <name evidence="12" type="ORF">C7C56_005050</name>
</gene>
<evidence type="ECO:0000313" key="12">
    <source>
        <dbReference type="EMBL" id="PWF54816.1"/>
    </source>
</evidence>
<dbReference type="Pfam" id="PF12693">
    <property type="entry name" value="GspL_C"/>
    <property type="match status" value="1"/>
</dbReference>
<keyword evidence="3" id="KW-0813">Transport</keyword>
<dbReference type="GO" id="GO:0015628">
    <property type="term" value="P:protein secretion by the type II secretion system"/>
    <property type="evidence" value="ECO:0007669"/>
    <property type="project" value="InterPro"/>
</dbReference>
<evidence type="ECO:0000256" key="2">
    <source>
        <dbReference type="ARBA" id="ARBA00005318"/>
    </source>
</evidence>
<dbReference type="OrthoDB" id="8557903at2"/>
<evidence type="ECO:0000256" key="4">
    <source>
        <dbReference type="ARBA" id="ARBA00022475"/>
    </source>
</evidence>
<dbReference type="Gene3D" id="3.30.420.380">
    <property type="match status" value="1"/>
</dbReference>